<dbReference type="InterPro" id="IPR027417">
    <property type="entry name" value="P-loop_NTPase"/>
</dbReference>
<comment type="caution">
    <text evidence="9">The sequence shown here is derived from an EMBL/GenBank/DDBJ whole genome shotgun (WGS) entry which is preliminary data.</text>
</comment>
<dbReference type="SMART" id="SM00240">
    <property type="entry name" value="FHA"/>
    <property type="match status" value="1"/>
</dbReference>
<protein>
    <submittedName>
        <fullName evidence="9">FtsK/SpoIIIE domain-containing protein</fullName>
    </submittedName>
</protein>
<dbReference type="SMART" id="SM00382">
    <property type="entry name" value="AAA"/>
    <property type="match status" value="2"/>
</dbReference>
<evidence type="ECO:0000256" key="3">
    <source>
        <dbReference type="ARBA" id="ARBA00022840"/>
    </source>
</evidence>
<keyword evidence="3 4" id="KW-0067">ATP-binding</keyword>
<keyword evidence="6" id="KW-0472">Membrane</keyword>
<proteinExistence type="predicted"/>
<keyword evidence="2 4" id="KW-0547">Nucleotide-binding</keyword>
<feature type="domain" description="FtsK" evidence="8">
    <location>
        <begin position="542"/>
        <end position="730"/>
    </location>
</feature>
<evidence type="ECO:0000259" key="7">
    <source>
        <dbReference type="PROSITE" id="PS50006"/>
    </source>
</evidence>
<dbReference type="Gene3D" id="3.40.50.300">
    <property type="entry name" value="P-loop containing nucleotide triphosphate hydrolases"/>
    <property type="match status" value="3"/>
</dbReference>
<evidence type="ECO:0000256" key="5">
    <source>
        <dbReference type="SAM" id="MobiDB-lite"/>
    </source>
</evidence>
<dbReference type="CDD" id="cd00060">
    <property type="entry name" value="FHA"/>
    <property type="match status" value="1"/>
</dbReference>
<dbReference type="Pfam" id="PF01580">
    <property type="entry name" value="FtsK_SpoIIIE"/>
    <property type="match status" value="1"/>
</dbReference>
<feature type="binding site" evidence="4">
    <location>
        <begin position="561"/>
        <end position="568"/>
    </location>
    <ligand>
        <name>ATP</name>
        <dbReference type="ChEBI" id="CHEBI:30616"/>
    </ligand>
</feature>
<dbReference type="PROSITE" id="PS50006">
    <property type="entry name" value="FHA_DOMAIN"/>
    <property type="match status" value="1"/>
</dbReference>
<dbReference type="InterPro" id="IPR008984">
    <property type="entry name" value="SMAD_FHA_dom_sf"/>
</dbReference>
<dbReference type="SUPFAM" id="SSF52540">
    <property type="entry name" value="P-loop containing nucleoside triphosphate hydrolases"/>
    <property type="match status" value="2"/>
</dbReference>
<dbReference type="Proteomes" id="UP001304769">
    <property type="component" value="Unassembled WGS sequence"/>
</dbReference>
<keyword evidence="1" id="KW-0597">Phosphoprotein</keyword>
<feature type="transmembrane region" description="Helical" evidence="6">
    <location>
        <begin position="235"/>
        <end position="253"/>
    </location>
</feature>
<dbReference type="InterPro" id="IPR050206">
    <property type="entry name" value="FtsK/SpoIIIE/SftA"/>
</dbReference>
<dbReference type="PROSITE" id="PS50901">
    <property type="entry name" value="FTSK"/>
    <property type="match status" value="1"/>
</dbReference>
<accession>A0ABU5T0C1</accession>
<name>A0ABU5T0C1_9MICC</name>
<dbReference type="InterPro" id="IPR003593">
    <property type="entry name" value="AAA+_ATPase"/>
</dbReference>
<dbReference type="SUPFAM" id="SSF49879">
    <property type="entry name" value="SMAD/FHA domain"/>
    <property type="match status" value="1"/>
</dbReference>
<dbReference type="EMBL" id="JAYGGQ010000001">
    <property type="protein sequence ID" value="MEA5453098.1"/>
    <property type="molecule type" value="Genomic_DNA"/>
</dbReference>
<keyword evidence="10" id="KW-1185">Reference proteome</keyword>
<evidence type="ECO:0000259" key="8">
    <source>
        <dbReference type="PROSITE" id="PS50901"/>
    </source>
</evidence>
<evidence type="ECO:0000313" key="9">
    <source>
        <dbReference type="EMBL" id="MEA5453098.1"/>
    </source>
</evidence>
<dbReference type="PANTHER" id="PTHR22683:SF1">
    <property type="entry name" value="TYPE VII SECRETION SYSTEM PROTEIN ESSC"/>
    <property type="match status" value="1"/>
</dbReference>
<feature type="transmembrane region" description="Helical" evidence="6">
    <location>
        <begin position="210"/>
        <end position="229"/>
    </location>
</feature>
<dbReference type="Pfam" id="PF16697">
    <property type="entry name" value="Yop-YscD_cpl"/>
    <property type="match status" value="1"/>
</dbReference>
<evidence type="ECO:0000256" key="1">
    <source>
        <dbReference type="ARBA" id="ARBA00022553"/>
    </source>
</evidence>
<keyword evidence="6" id="KW-0812">Transmembrane</keyword>
<dbReference type="InterPro" id="IPR002543">
    <property type="entry name" value="FtsK_dom"/>
</dbReference>
<dbReference type="CDD" id="cd01127">
    <property type="entry name" value="TrwB_TraG_TraD_VirD4"/>
    <property type="match status" value="1"/>
</dbReference>
<feature type="region of interest" description="Disordered" evidence="5">
    <location>
        <begin position="1101"/>
        <end position="1121"/>
    </location>
</feature>
<sequence>MELHFTLISPIDGRPDIRDDLVAEAAMGAPGKELASVLANTCNATGITVDGEPLESLTVGVPPLRDGALLLSRGAAALRHTESRLELVVRTGPAAGTAFPLARGLHVVGRSSDSDGPIEIPLPDPEASRRHARLIVTETSARIADEGSANGTWVTGRRTRSATLRAGDLVRIGSSTLSLEFADQVILDDAAGSHHGAPLRVEQGQPPRRGAAIAMVILPLIVGIGLAAVTGQWTFLAFSGLSIVTGLVAGLGARNDRASFRERLAQAIDQDLSRRTRAAPDAVEFCRAAVSPALAGAPRDDLVVRLGTAPQPADIIIEPADGGPLPRHAAAPMAIQLPCRAVVHGPESSVEGLVRFVLLQLASTSAASGLGVVVAGGSSALRLAARFLPRVTILPSAATERTVGEALPAGRGVVVILPPVELNTAAQLAQAAAARGLSVIDAVGVGVAETTIDLNGPNASLTIDGSRPDFAADLLPARPFETAARKLGLRKSADDGGTPPSRCGLAEIARIGTEDLARSWNRSRNTPGPDEPSFWIPLGRGAEGVVGLDLVAHGPHLLVAGTTGSGKSELLRTLVCSAAATHSPAVLTFLFIDFKGGSGLSPLAGLPHCVGVVSDLEGSITRTLTSLRAELELRERLFAEAGCADIEGYASSERTEPVPRLVIVVDEFRMLVDDAPESLAELLRVATIGRSLGLHLVMATQRPQGAISTDIRANVASTIVLRVANESESRDVLGTPEAARIPAAIPGRAFLATPGEPPIEFQTASLGVAAARGHEIRLMTAHEWLESGPGGEAAASASPNEASSPYVASAQKAWRDLDGVPPRRPVAEPLPDGAVPAPRRHGREVPLGIADIPHEQRTDLLLWSPEQQGHLAFVGAGSSGARDALKSTVAYLASATPERHLYILDADGTLAALSSHPRVGAYVGLGDVRLATRVLDRLGDEVACRRDDEGVTGAQPRLVLVISGWGSWLAAWRQGPQARAEERLMDLVRDGGAGGLVVALSGERDLAASRAFAGIPCRLFFPWGSPEEARLGWPRPIPGSDRPGRAIAAGTLAPDRPLAVHWFEAPSDLGEAAVPREPSPARPFRVRRPPDVVVAQALAAKGPASADGEPPMHGPPPAAPSTVRRRVRLTVGLTGDEISPLGVPLGSGDVLLVLGSPGSGKSSFLEALPAMNPGRAPWHIYPFTERDRTDTLAAVTTAIDAGEVPILVVDDADRLTASEHQRLRSALDAGAAVVATASFSPSLYTQCPLALRARRSGIGIAILPRSPSDGEAFGVRIDPPVGGPPGRAVVVVGGRTVDAQLGWAEPIRVTREASPGPSAE</sequence>
<dbReference type="InterPro" id="IPR032030">
    <property type="entry name" value="YscD_cytoplasmic_dom"/>
</dbReference>
<reference evidence="9 10" key="1">
    <citation type="submission" date="2023-12" db="EMBL/GenBank/DDBJ databases">
        <title>Sinomonas terricola sp. nov, isolated from litchi orchard soil in Guangdong, PR China.</title>
        <authorList>
            <person name="Jiaxin W."/>
            <person name="Yang Z."/>
            <person name="Honghui Z."/>
        </authorList>
    </citation>
    <scope>NUCLEOTIDE SEQUENCE [LARGE SCALE GENOMIC DNA]</scope>
    <source>
        <strain evidence="9 10">JGH33</strain>
    </source>
</reference>
<dbReference type="RefSeq" id="WP_323276871.1">
    <property type="nucleotide sequence ID" value="NZ_JAYGGQ010000001.1"/>
</dbReference>
<keyword evidence="6" id="KW-1133">Transmembrane helix</keyword>
<dbReference type="Gene3D" id="2.60.200.20">
    <property type="match status" value="1"/>
</dbReference>
<evidence type="ECO:0000256" key="4">
    <source>
        <dbReference type="PROSITE-ProRule" id="PRU00289"/>
    </source>
</evidence>
<organism evidence="9 10">
    <name type="scientific">Sinomonas terricola</name>
    <dbReference type="NCBI Taxonomy" id="3110330"/>
    <lineage>
        <taxon>Bacteria</taxon>
        <taxon>Bacillati</taxon>
        <taxon>Actinomycetota</taxon>
        <taxon>Actinomycetes</taxon>
        <taxon>Micrococcales</taxon>
        <taxon>Micrococcaceae</taxon>
        <taxon>Sinomonas</taxon>
    </lineage>
</organism>
<evidence type="ECO:0000256" key="2">
    <source>
        <dbReference type="ARBA" id="ARBA00022741"/>
    </source>
</evidence>
<dbReference type="InterPro" id="IPR000253">
    <property type="entry name" value="FHA_dom"/>
</dbReference>
<feature type="region of interest" description="Disordered" evidence="5">
    <location>
        <begin position="821"/>
        <end position="840"/>
    </location>
</feature>
<gene>
    <name evidence="9" type="ORF">SPF06_00045</name>
</gene>
<evidence type="ECO:0000313" key="10">
    <source>
        <dbReference type="Proteomes" id="UP001304769"/>
    </source>
</evidence>
<feature type="domain" description="FHA" evidence="7">
    <location>
        <begin position="106"/>
        <end position="159"/>
    </location>
</feature>
<dbReference type="PANTHER" id="PTHR22683">
    <property type="entry name" value="SPORULATION PROTEIN RELATED"/>
    <property type="match status" value="1"/>
</dbReference>
<evidence type="ECO:0000256" key="6">
    <source>
        <dbReference type="SAM" id="Phobius"/>
    </source>
</evidence>